<keyword evidence="6 7" id="KW-0520">NAD</keyword>
<dbReference type="Gene3D" id="3.40.109.10">
    <property type="entry name" value="NADH Oxidase"/>
    <property type="match status" value="1"/>
</dbReference>
<dbReference type="PANTHER" id="PTHR43821:SF1">
    <property type="entry name" value="NAD(P)H NITROREDUCTASE YDJA-RELATED"/>
    <property type="match status" value="1"/>
</dbReference>
<proteinExistence type="inferred from homology"/>
<feature type="binding site" description="in other chain" evidence="8">
    <location>
        <begin position="137"/>
        <end position="139"/>
    </location>
    <ligand>
        <name>FMN</name>
        <dbReference type="ChEBI" id="CHEBI:58210"/>
        <note>ligand shared between dimeric partners</note>
    </ligand>
</feature>
<dbReference type="STRING" id="1873176.BFN67_02545"/>
<dbReference type="InterPro" id="IPR029479">
    <property type="entry name" value="Nitroreductase"/>
</dbReference>
<keyword evidence="3 7" id="KW-0288">FMN</keyword>
<keyword evidence="12" id="KW-1185">Reference proteome</keyword>
<dbReference type="SUPFAM" id="SSF55469">
    <property type="entry name" value="FMN-dependent nitroreductase-like"/>
    <property type="match status" value="1"/>
</dbReference>
<comment type="similarity">
    <text evidence="1 7">Belongs to the nitroreductase family.</text>
</comment>
<feature type="binding site" evidence="8">
    <location>
        <position position="43"/>
    </location>
    <ligand>
        <name>FMN</name>
        <dbReference type="ChEBI" id="CHEBI:58210"/>
        <note>ligand shared between dimeric partners</note>
    </ligand>
</feature>
<dbReference type="PIRSF" id="PIRSF000232">
    <property type="entry name" value="YdjA"/>
    <property type="match status" value="1"/>
</dbReference>
<feature type="binding site" description="in other chain" evidence="8">
    <location>
        <begin position="12"/>
        <end position="14"/>
    </location>
    <ligand>
        <name>FMN</name>
        <dbReference type="ChEBI" id="CHEBI:58210"/>
        <note>ligand shared between dimeric partners</note>
    </ligand>
</feature>
<evidence type="ECO:0000256" key="7">
    <source>
        <dbReference type="PIRNR" id="PIRNR000232"/>
    </source>
</evidence>
<protein>
    <recommendedName>
        <fullName evidence="7">Putative NAD(P)H nitroreductase</fullName>
        <ecNumber evidence="7">1.-.-.-</ecNumber>
    </recommendedName>
</protein>
<feature type="region of interest" description="Disordered" evidence="9">
    <location>
        <begin position="172"/>
        <end position="194"/>
    </location>
</feature>
<keyword evidence="4 7" id="KW-0521">NADP</keyword>
<dbReference type="PANTHER" id="PTHR43821">
    <property type="entry name" value="NAD(P)H NITROREDUCTASE YDJA-RELATED"/>
    <property type="match status" value="1"/>
</dbReference>
<comment type="cofactor">
    <cofactor evidence="8">
        <name>FMN</name>
        <dbReference type="ChEBI" id="CHEBI:58210"/>
    </cofactor>
    <text evidence="8">Binds 1 FMN per subunit.</text>
</comment>
<dbReference type="InterPro" id="IPR000415">
    <property type="entry name" value="Nitroreductase-like"/>
</dbReference>
<organism evidence="11 12">
    <name type="scientific">Manganibacter manganicus</name>
    <dbReference type="NCBI Taxonomy" id="1873176"/>
    <lineage>
        <taxon>Bacteria</taxon>
        <taxon>Pseudomonadati</taxon>
        <taxon>Pseudomonadota</taxon>
        <taxon>Alphaproteobacteria</taxon>
        <taxon>Hyphomicrobiales</taxon>
        <taxon>Phyllobacteriaceae</taxon>
        <taxon>Manganibacter</taxon>
    </lineage>
</organism>
<gene>
    <name evidence="11" type="ORF">BFN67_02545</name>
</gene>
<evidence type="ECO:0000256" key="8">
    <source>
        <dbReference type="PIRSR" id="PIRSR000232-1"/>
    </source>
</evidence>
<dbReference type="OrthoDB" id="9804207at2"/>
<evidence type="ECO:0000313" key="11">
    <source>
        <dbReference type="EMBL" id="OQM75967.1"/>
    </source>
</evidence>
<evidence type="ECO:0000256" key="5">
    <source>
        <dbReference type="ARBA" id="ARBA00023002"/>
    </source>
</evidence>
<dbReference type="InterPro" id="IPR026021">
    <property type="entry name" value="YdjA-like"/>
</dbReference>
<dbReference type="InterPro" id="IPR052530">
    <property type="entry name" value="NAD(P)H_nitroreductase"/>
</dbReference>
<accession>A0A1V8RS13</accession>
<evidence type="ECO:0000313" key="12">
    <source>
        <dbReference type="Proteomes" id="UP000191905"/>
    </source>
</evidence>
<evidence type="ECO:0000256" key="4">
    <source>
        <dbReference type="ARBA" id="ARBA00022857"/>
    </source>
</evidence>
<evidence type="ECO:0000256" key="6">
    <source>
        <dbReference type="ARBA" id="ARBA00023027"/>
    </source>
</evidence>
<evidence type="ECO:0000256" key="9">
    <source>
        <dbReference type="SAM" id="MobiDB-lite"/>
    </source>
</evidence>
<name>A0A1V8RS13_9HYPH</name>
<dbReference type="RefSeq" id="WP_080919512.1">
    <property type="nucleotide sequence ID" value="NZ_MDET01000012.1"/>
</dbReference>
<keyword evidence="2 7" id="KW-0285">Flavoprotein</keyword>
<dbReference type="EC" id="1.-.-.-" evidence="7"/>
<dbReference type="EMBL" id="MDET01000012">
    <property type="protein sequence ID" value="OQM75967.1"/>
    <property type="molecule type" value="Genomic_DNA"/>
</dbReference>
<feature type="binding site" evidence="8">
    <location>
        <position position="39"/>
    </location>
    <ligand>
        <name>FMN</name>
        <dbReference type="ChEBI" id="CHEBI:58210"/>
        <note>ligand shared between dimeric partners</note>
    </ligand>
</feature>
<evidence type="ECO:0000259" key="10">
    <source>
        <dbReference type="Pfam" id="PF00881"/>
    </source>
</evidence>
<evidence type="ECO:0000256" key="1">
    <source>
        <dbReference type="ARBA" id="ARBA00007118"/>
    </source>
</evidence>
<dbReference type="Proteomes" id="UP000191905">
    <property type="component" value="Unassembled WGS sequence"/>
</dbReference>
<evidence type="ECO:0000256" key="3">
    <source>
        <dbReference type="ARBA" id="ARBA00022643"/>
    </source>
</evidence>
<dbReference type="AlphaFoldDB" id="A0A1V8RS13"/>
<dbReference type="Pfam" id="PF00881">
    <property type="entry name" value="Nitroreductase"/>
    <property type="match status" value="1"/>
</dbReference>
<keyword evidence="5 7" id="KW-0560">Oxidoreductase</keyword>
<sequence length="194" mass="21335">MTSPIIDFLLARTSVPIQDLKEPAPNDTEIATMITAAVRVPDHGRLAPWRFILYRGEARVEIGQKLAALAEERNGPMPEGRRNQELTRFSRAPLVIGVVSSAKDHPKIPQWEMLLSGGMAAMNLILAANALGYGTNMITNWYSDMPEGRAILGLAPDERVIGFIHVGSYDGQVQDRPRPDPATLYGDYTGPWQG</sequence>
<feature type="domain" description="Nitroreductase" evidence="10">
    <location>
        <begin position="21"/>
        <end position="167"/>
    </location>
</feature>
<evidence type="ECO:0000256" key="2">
    <source>
        <dbReference type="ARBA" id="ARBA00022630"/>
    </source>
</evidence>
<dbReference type="CDD" id="cd02135">
    <property type="entry name" value="YdjA-like"/>
    <property type="match status" value="1"/>
</dbReference>
<dbReference type="GO" id="GO:0016491">
    <property type="term" value="F:oxidoreductase activity"/>
    <property type="evidence" value="ECO:0007669"/>
    <property type="project" value="UniProtKB-UniRule"/>
</dbReference>
<comment type="caution">
    <text evidence="11">The sequence shown here is derived from an EMBL/GenBank/DDBJ whole genome shotgun (WGS) entry which is preliminary data.</text>
</comment>
<reference evidence="11 12" key="1">
    <citation type="journal article" date="2016" name="Int. J. Syst. Evol. Microbiol.">
        <title>Pseudaminobacter manganicus sp. nov., isolated from sludge of a manganese mine.</title>
        <authorList>
            <person name="Li J."/>
            <person name="Huang J."/>
            <person name="Liao S."/>
            <person name="Wang G."/>
        </authorList>
    </citation>
    <scope>NUCLEOTIDE SEQUENCE [LARGE SCALE GENOMIC DNA]</scope>
    <source>
        <strain evidence="11 12">JH-7</strain>
    </source>
</reference>